<evidence type="ECO:0008006" key="4">
    <source>
        <dbReference type="Google" id="ProtNLM"/>
    </source>
</evidence>
<organism evidence="2 3">
    <name type="scientific">Oscillatoria acuminata PCC 6304</name>
    <dbReference type="NCBI Taxonomy" id="56110"/>
    <lineage>
        <taxon>Bacteria</taxon>
        <taxon>Bacillati</taxon>
        <taxon>Cyanobacteriota</taxon>
        <taxon>Cyanophyceae</taxon>
        <taxon>Oscillatoriophycideae</taxon>
        <taxon>Oscillatoriales</taxon>
        <taxon>Oscillatoriaceae</taxon>
        <taxon>Oscillatoria</taxon>
    </lineage>
</organism>
<feature type="compositionally biased region" description="Low complexity" evidence="1">
    <location>
        <begin position="293"/>
        <end position="304"/>
    </location>
</feature>
<dbReference type="Proteomes" id="UP000010367">
    <property type="component" value="Chromosome"/>
</dbReference>
<proteinExistence type="predicted"/>
<dbReference type="InParanoid" id="K9TLT5"/>
<sequence length="351" mass="39190">MVMTRNSSTTEVAKFIASINDENSNTVECRLKEWYKEKSAKKGKKRKELDVTSCFGPLLKWVISLFPSDITHLPIVLNASNIKDKFTALTINVLYKGCAIPVAWKIVKGGEKGSYEPIWESLFMSLQGIVPPTIQVIVSADQNLYADGLYELIKEVGWHPFLQINPQESFCIPGESNWKPLTTVVPQVETRWAGEVLCFKTNPIQATLLARWDEGYQDPWLILTDFSGIQEPGEGYGIRSIIEFGYRDLNSDGWLWQNTRMTDPNRADRHWLAMAVATLGMVSLGIPPEGKAPPSSSKPLSSNPVEPVDSTQVKRPRSMSCFAQGLLSICLFPLIPDPLPVHPLTLPLNTC</sequence>
<feature type="region of interest" description="Disordered" evidence="1">
    <location>
        <begin position="287"/>
        <end position="314"/>
    </location>
</feature>
<dbReference type="EMBL" id="CP003607">
    <property type="protein sequence ID" value="AFY83500.1"/>
    <property type="molecule type" value="Genomic_DNA"/>
</dbReference>
<gene>
    <name evidence="2" type="ORF">Oscil6304_3957</name>
</gene>
<name>K9TLT5_9CYAN</name>
<reference evidence="2 3" key="1">
    <citation type="submission" date="2012-06" db="EMBL/GenBank/DDBJ databases">
        <title>Finished chromosome of genome of Oscillatoria acuminata PCC 6304.</title>
        <authorList>
            <consortium name="US DOE Joint Genome Institute"/>
            <person name="Gugger M."/>
            <person name="Coursin T."/>
            <person name="Rippka R."/>
            <person name="Tandeau De Marsac N."/>
            <person name="Huntemann M."/>
            <person name="Wei C.-L."/>
            <person name="Han J."/>
            <person name="Detter J.C."/>
            <person name="Han C."/>
            <person name="Tapia R."/>
            <person name="Davenport K."/>
            <person name="Daligault H."/>
            <person name="Erkkila T."/>
            <person name="Gu W."/>
            <person name="Munk A.C.C."/>
            <person name="Teshima H."/>
            <person name="Xu Y."/>
            <person name="Chain P."/>
            <person name="Chen A."/>
            <person name="Krypides N."/>
            <person name="Mavromatis K."/>
            <person name="Markowitz V."/>
            <person name="Szeto E."/>
            <person name="Ivanova N."/>
            <person name="Mikhailova N."/>
            <person name="Ovchinnikova G."/>
            <person name="Pagani I."/>
            <person name="Pati A."/>
            <person name="Goodwin L."/>
            <person name="Peters L."/>
            <person name="Pitluck S."/>
            <person name="Woyke T."/>
            <person name="Kerfeld C."/>
        </authorList>
    </citation>
    <scope>NUCLEOTIDE SEQUENCE [LARGE SCALE GENOMIC DNA]</scope>
    <source>
        <strain evidence="2 3">PCC 6304</strain>
    </source>
</reference>
<evidence type="ECO:0000313" key="3">
    <source>
        <dbReference type="Proteomes" id="UP000010367"/>
    </source>
</evidence>
<dbReference type="HOGENOM" id="CLU_789509_0_0_3"/>
<dbReference type="eggNOG" id="COG0732">
    <property type="taxonomic scope" value="Bacteria"/>
</dbReference>
<accession>K9TLT5</accession>
<protein>
    <recommendedName>
        <fullName evidence="4">Transposase IS4-like domain-containing protein</fullName>
    </recommendedName>
</protein>
<keyword evidence="3" id="KW-1185">Reference proteome</keyword>
<evidence type="ECO:0000256" key="1">
    <source>
        <dbReference type="SAM" id="MobiDB-lite"/>
    </source>
</evidence>
<dbReference type="AlphaFoldDB" id="K9TLT5"/>
<evidence type="ECO:0000313" key="2">
    <source>
        <dbReference type="EMBL" id="AFY83500.1"/>
    </source>
</evidence>
<dbReference type="KEGG" id="oac:Oscil6304_3957"/>
<dbReference type="STRING" id="56110.Oscil6304_3957"/>